<protein>
    <submittedName>
        <fullName evidence="1">Uncharacterized protein</fullName>
    </submittedName>
</protein>
<comment type="caution">
    <text evidence="1">The sequence shown here is derived from an EMBL/GenBank/DDBJ whole genome shotgun (WGS) entry which is preliminary data.</text>
</comment>
<evidence type="ECO:0000313" key="1">
    <source>
        <dbReference type="EMBL" id="GAA5510913.1"/>
    </source>
</evidence>
<gene>
    <name evidence="1" type="ORF">Rcae01_06425</name>
</gene>
<evidence type="ECO:0000313" key="2">
    <source>
        <dbReference type="Proteomes" id="UP001416858"/>
    </source>
</evidence>
<dbReference type="EMBL" id="BAABRO010000030">
    <property type="protein sequence ID" value="GAA5510913.1"/>
    <property type="molecule type" value="Genomic_DNA"/>
</dbReference>
<organism evidence="1 2">
    <name type="scientific">Novipirellula caenicola</name>
    <dbReference type="NCBI Taxonomy" id="1536901"/>
    <lineage>
        <taxon>Bacteria</taxon>
        <taxon>Pseudomonadati</taxon>
        <taxon>Planctomycetota</taxon>
        <taxon>Planctomycetia</taxon>
        <taxon>Pirellulales</taxon>
        <taxon>Pirellulaceae</taxon>
        <taxon>Novipirellula</taxon>
    </lineage>
</organism>
<keyword evidence="2" id="KW-1185">Reference proteome</keyword>
<name>A0ABP9W0N9_9BACT</name>
<proteinExistence type="predicted"/>
<accession>A0ABP9W0N9</accession>
<dbReference type="Proteomes" id="UP001416858">
    <property type="component" value="Unassembled WGS sequence"/>
</dbReference>
<reference evidence="1 2" key="1">
    <citation type="submission" date="2024-02" db="EMBL/GenBank/DDBJ databases">
        <title>Rhodopirellula caenicola NBRC 110016.</title>
        <authorList>
            <person name="Ichikawa N."/>
            <person name="Katano-Makiyama Y."/>
            <person name="Hidaka K."/>
        </authorList>
    </citation>
    <scope>NUCLEOTIDE SEQUENCE [LARGE SCALE GENOMIC DNA]</scope>
    <source>
        <strain evidence="1 2">NBRC 110016</strain>
    </source>
</reference>
<sequence length="434" mass="48627">MPVALVRPDSLYCSLCFLSHLKCRGTNCWRVAVLFRPIAFVLAFVFVSAASAAELQFDGLVDDTGRQWLIGKPAVIQLISGTVVGDVEVVGFIKDPRSDAIRFFQYQDGKRKPKIKATDVYRLLIGGRPYSFRYHRPSGGVHLIDLGKAQTDAEARITDSNKTLRDPQTDEEIREAVGDQIVIFNDARKSLAPVNLSFAETDFCLLLTDFPQQAADQVAEQVDVMCQQMNSVFGLPKSANIWQGKMMVAVFSRRELFGKFESDVLNNPNFGTSTTIYHHNRQRFLVATYREKLDASVASTISWSMAAGYIDRYRSDVKLPRWVHSGLQDMLHRVMFPDPKRDAAARNTAATRLRRTGSLLGILQATELDDEREILAKLLVIHLVEADPKAFSQFFEDLKLGHKWDAALMANYGATPEAFAADFGRRMGVPNLTP</sequence>